<dbReference type="InterPro" id="IPR003524">
    <property type="entry name" value="PNAcMuramoyl-5peptid_Trfase"/>
</dbReference>
<dbReference type="EC" id="2.7.8.13" evidence="7 8"/>
<feature type="transmembrane region" description="Helical" evidence="7">
    <location>
        <begin position="305"/>
        <end position="323"/>
    </location>
</feature>
<keyword evidence="7" id="KW-0133">Cell shape</keyword>
<keyword evidence="7" id="KW-0573">Peptidoglycan synthesis</keyword>
<keyword evidence="7" id="KW-1003">Cell membrane</keyword>
<keyword evidence="5 7" id="KW-1133">Transmembrane helix</keyword>
<keyword evidence="7" id="KW-0961">Cell wall biogenesis/degradation</keyword>
<feature type="transmembrane region" description="Helical" evidence="7">
    <location>
        <begin position="230"/>
        <end position="251"/>
    </location>
</feature>
<accession>A0ABT9USK3</accession>
<feature type="transmembrane region" description="Helical" evidence="7">
    <location>
        <begin position="12"/>
        <end position="35"/>
    </location>
</feature>
<dbReference type="HAMAP" id="MF_00038">
    <property type="entry name" value="MraY"/>
    <property type="match status" value="1"/>
</dbReference>
<feature type="transmembrane region" description="Helical" evidence="7">
    <location>
        <begin position="87"/>
        <end position="105"/>
    </location>
</feature>
<feature type="transmembrane region" description="Helical" evidence="7">
    <location>
        <begin position="257"/>
        <end position="278"/>
    </location>
</feature>
<dbReference type="PANTHER" id="PTHR22926:SF5">
    <property type="entry name" value="PHOSPHO-N-ACETYLMURAMOYL-PENTAPEPTIDE-TRANSFERASE HOMOLOG"/>
    <property type="match status" value="1"/>
</dbReference>
<gene>
    <name evidence="7" type="primary">mraY</name>
    <name evidence="9" type="ORF">J2S18_001227</name>
</gene>
<evidence type="ECO:0000256" key="6">
    <source>
        <dbReference type="ARBA" id="ARBA00023136"/>
    </source>
</evidence>
<comment type="cofactor">
    <cofactor evidence="7">
        <name>Mg(2+)</name>
        <dbReference type="ChEBI" id="CHEBI:18420"/>
    </cofactor>
</comment>
<feature type="transmembrane region" description="Helical" evidence="7">
    <location>
        <begin position="204"/>
        <end position="223"/>
    </location>
</feature>
<organism evidence="9 10">
    <name type="scientific">Eubacterium multiforme</name>
    <dbReference type="NCBI Taxonomy" id="83339"/>
    <lineage>
        <taxon>Bacteria</taxon>
        <taxon>Bacillati</taxon>
        <taxon>Bacillota</taxon>
        <taxon>Clostridia</taxon>
        <taxon>Eubacteriales</taxon>
        <taxon>Eubacteriaceae</taxon>
        <taxon>Eubacterium</taxon>
    </lineage>
</organism>
<dbReference type="GO" id="GO:0016740">
    <property type="term" value="F:transferase activity"/>
    <property type="evidence" value="ECO:0007669"/>
    <property type="project" value="UniProtKB-KW"/>
</dbReference>
<reference evidence="9 10" key="1">
    <citation type="submission" date="2023-07" db="EMBL/GenBank/DDBJ databases">
        <title>Genomic Encyclopedia of Type Strains, Phase IV (KMG-IV): sequencing the most valuable type-strain genomes for metagenomic binning, comparative biology and taxonomic classification.</title>
        <authorList>
            <person name="Goeker M."/>
        </authorList>
    </citation>
    <scope>NUCLEOTIDE SEQUENCE [LARGE SCALE GENOMIC DNA]</scope>
    <source>
        <strain evidence="9 10">DSM 20694</strain>
    </source>
</reference>
<keyword evidence="7" id="KW-0479">Metal-binding</keyword>
<dbReference type="Proteomes" id="UP001228504">
    <property type="component" value="Unassembled WGS sequence"/>
</dbReference>
<feature type="transmembrane region" description="Helical" evidence="7">
    <location>
        <begin position="117"/>
        <end position="136"/>
    </location>
</feature>
<keyword evidence="7" id="KW-0460">Magnesium</keyword>
<keyword evidence="3 7" id="KW-0808">Transferase</keyword>
<dbReference type="CDD" id="cd06852">
    <property type="entry name" value="GT_MraY"/>
    <property type="match status" value="1"/>
</dbReference>
<comment type="similarity">
    <text evidence="2 7">Belongs to the glycosyltransferase 4 family. MraY subfamily.</text>
</comment>
<evidence type="ECO:0000313" key="9">
    <source>
        <dbReference type="EMBL" id="MDQ0149297.1"/>
    </source>
</evidence>
<keyword evidence="4 7" id="KW-0812">Transmembrane</keyword>
<keyword evidence="6 7" id="KW-0472">Membrane</keyword>
<feature type="transmembrane region" description="Helical" evidence="7">
    <location>
        <begin position="56"/>
        <end position="81"/>
    </location>
</feature>
<feature type="transmembrane region" description="Helical" evidence="7">
    <location>
        <begin position="148"/>
        <end position="167"/>
    </location>
</feature>
<evidence type="ECO:0000256" key="7">
    <source>
        <dbReference type="HAMAP-Rule" id="MF_00038"/>
    </source>
</evidence>
<comment type="pathway">
    <text evidence="7">Cell wall biogenesis; peptidoglycan biosynthesis.</text>
</comment>
<name>A0ABT9USK3_9FIRM</name>
<dbReference type="NCBIfam" id="TIGR00445">
    <property type="entry name" value="mraY"/>
    <property type="match status" value="1"/>
</dbReference>
<keyword evidence="7" id="KW-0131">Cell cycle</keyword>
<proteinExistence type="inferred from homology"/>
<dbReference type="Pfam" id="PF00953">
    <property type="entry name" value="Glycos_transf_4"/>
    <property type="match status" value="1"/>
</dbReference>
<comment type="catalytic activity">
    <reaction evidence="7">
        <text>UDP-N-acetyl-alpha-D-muramoyl-L-alanyl-gamma-D-glutamyl-meso-2,6-diaminopimeloyl-D-alanyl-D-alanine + di-trans,octa-cis-undecaprenyl phosphate = di-trans,octa-cis-undecaprenyl diphospho-N-acetyl-alpha-D-muramoyl-L-alanyl-D-glutamyl-meso-2,6-diaminopimeloyl-D-alanyl-D-alanine + UMP</text>
        <dbReference type="Rhea" id="RHEA:28386"/>
        <dbReference type="ChEBI" id="CHEBI:57865"/>
        <dbReference type="ChEBI" id="CHEBI:60392"/>
        <dbReference type="ChEBI" id="CHEBI:61386"/>
        <dbReference type="ChEBI" id="CHEBI:61387"/>
        <dbReference type="EC" id="2.7.8.13"/>
    </reaction>
</comment>
<comment type="function">
    <text evidence="7">Catalyzes the initial step of the lipid cycle reactions in the biosynthesis of the cell wall peptidoglycan: transfers peptidoglycan precursor phospho-MurNAc-pentapeptide from UDP-MurNAc-pentapeptide onto the lipid carrier undecaprenyl phosphate, yielding undecaprenyl-pyrophosphoryl-MurNAc-pentapeptide, known as lipid I.</text>
</comment>
<sequence>MGDFFSSFINPMTLLALGLGFIISIILGPIFIPMLHKFKFGQNIREEGPKSHFKKAGTPTMGGIIFIIAVTITMVVMRYNVSSKGMVILYSMIAFGFIGFLDDMLKIIHKNNLGLRAWQKMLLLLLFSVAMAYYSYNVLGSEIMVPFLGYNINLGIFYIPFVIIYYAATTNAVNLTDGLDGLATTVTIIVLIFFSIVSYKDGSYEVSIFSVALIGALLGFLRYNAYPAKIFMGDTGSLALGGALASIALMIKNPVVIVIVGGIYVFETLSVIIQVVSFKTTGKRVFKMAPVHHHFEQLGWSERKIVAIFSIITVILCIIGGISL</sequence>
<dbReference type="RefSeq" id="WP_307484651.1">
    <property type="nucleotide sequence ID" value="NZ_JAUSUF010000002.1"/>
</dbReference>
<dbReference type="InterPro" id="IPR018480">
    <property type="entry name" value="PNAcMuramoyl-5peptid_Trfase_CS"/>
</dbReference>
<dbReference type="PANTHER" id="PTHR22926">
    <property type="entry name" value="PHOSPHO-N-ACETYLMURAMOYL-PENTAPEPTIDE-TRANSFERASE"/>
    <property type="match status" value="1"/>
</dbReference>
<comment type="caution">
    <text evidence="9">The sequence shown here is derived from an EMBL/GenBank/DDBJ whole genome shotgun (WGS) entry which is preliminary data.</text>
</comment>
<dbReference type="Pfam" id="PF10555">
    <property type="entry name" value="MraY_sig1"/>
    <property type="match status" value="1"/>
</dbReference>
<evidence type="ECO:0000256" key="5">
    <source>
        <dbReference type="ARBA" id="ARBA00022989"/>
    </source>
</evidence>
<feature type="transmembrane region" description="Helical" evidence="7">
    <location>
        <begin position="179"/>
        <end position="198"/>
    </location>
</feature>
<keyword evidence="7" id="KW-0132">Cell division</keyword>
<dbReference type="PROSITE" id="PS01347">
    <property type="entry name" value="MRAY_1"/>
    <property type="match status" value="1"/>
</dbReference>
<evidence type="ECO:0000313" key="10">
    <source>
        <dbReference type="Proteomes" id="UP001228504"/>
    </source>
</evidence>
<evidence type="ECO:0000256" key="2">
    <source>
        <dbReference type="ARBA" id="ARBA00005583"/>
    </source>
</evidence>
<comment type="subcellular location">
    <subcellularLocation>
        <location evidence="7">Cell membrane</location>
        <topology evidence="7">Multi-pass membrane protein</topology>
    </subcellularLocation>
    <subcellularLocation>
        <location evidence="1">Membrane</location>
        <topology evidence="1">Multi-pass membrane protein</topology>
    </subcellularLocation>
</comment>
<evidence type="ECO:0000256" key="4">
    <source>
        <dbReference type="ARBA" id="ARBA00022692"/>
    </source>
</evidence>
<evidence type="ECO:0000256" key="8">
    <source>
        <dbReference type="NCBIfam" id="TIGR00445"/>
    </source>
</evidence>
<dbReference type="InterPro" id="IPR000715">
    <property type="entry name" value="Glycosyl_transferase_4"/>
</dbReference>
<evidence type="ECO:0000256" key="3">
    <source>
        <dbReference type="ARBA" id="ARBA00022679"/>
    </source>
</evidence>
<keyword evidence="10" id="KW-1185">Reference proteome</keyword>
<dbReference type="PROSITE" id="PS01348">
    <property type="entry name" value="MRAY_2"/>
    <property type="match status" value="1"/>
</dbReference>
<evidence type="ECO:0000256" key="1">
    <source>
        <dbReference type="ARBA" id="ARBA00004141"/>
    </source>
</evidence>
<dbReference type="EMBL" id="JAUSUF010000002">
    <property type="protein sequence ID" value="MDQ0149297.1"/>
    <property type="molecule type" value="Genomic_DNA"/>
</dbReference>
<protein>
    <recommendedName>
        <fullName evidence="7 8">Phospho-N-acetylmuramoyl-pentapeptide-transferase</fullName>
        <ecNumber evidence="7 8">2.7.8.13</ecNumber>
    </recommendedName>
    <alternativeName>
        <fullName evidence="7">UDP-MurNAc-pentapeptide phosphotransferase</fullName>
    </alternativeName>
</protein>